<evidence type="ECO:0000313" key="2">
    <source>
        <dbReference type="Proteomes" id="UP000289437"/>
    </source>
</evidence>
<dbReference type="AlphaFoldDB" id="A0A4Q0SUR5"/>
<dbReference type="Proteomes" id="UP000289437">
    <property type="component" value="Unassembled WGS sequence"/>
</dbReference>
<dbReference type="EMBL" id="RDSM01000003">
    <property type="protein sequence ID" value="RXH54793.1"/>
    <property type="molecule type" value="Genomic_DNA"/>
</dbReference>
<evidence type="ECO:0000313" key="1">
    <source>
        <dbReference type="EMBL" id="RXH54793.1"/>
    </source>
</evidence>
<gene>
    <name evidence="1" type="ORF">GRAN_3897</name>
</gene>
<organism evidence="1 2">
    <name type="scientific">Granulicella sibirica</name>
    <dbReference type="NCBI Taxonomy" id="2479048"/>
    <lineage>
        <taxon>Bacteria</taxon>
        <taxon>Pseudomonadati</taxon>
        <taxon>Acidobacteriota</taxon>
        <taxon>Terriglobia</taxon>
        <taxon>Terriglobales</taxon>
        <taxon>Acidobacteriaceae</taxon>
        <taxon>Granulicella</taxon>
    </lineage>
</organism>
<reference evidence="1 2" key="1">
    <citation type="submission" date="2018-11" db="EMBL/GenBank/DDBJ databases">
        <authorList>
            <person name="Mardanov A.V."/>
            <person name="Ravin N.V."/>
            <person name="Dedysh S.N."/>
        </authorList>
    </citation>
    <scope>NUCLEOTIDE SEQUENCE [LARGE SCALE GENOMIC DNA]</scope>
    <source>
        <strain evidence="1 2">AF10</strain>
    </source>
</reference>
<accession>A0A4Q0SUR5</accession>
<keyword evidence="2" id="KW-1185">Reference proteome</keyword>
<name>A0A4Q0SUR5_9BACT</name>
<comment type="caution">
    <text evidence="1">The sequence shown here is derived from an EMBL/GenBank/DDBJ whole genome shotgun (WGS) entry which is preliminary data.</text>
</comment>
<sequence>MQIGTSLLVDREILSLFLERIRDTDDVVGLLRELKREKAPELRRKALSLVRRDAEPASLASLPSSISLSRGKLEVRFRTVEHLAESLYALARVLESEGDAFVLAFDPEARINDEECDGEIPKMFSELEALEAYRAGGRRHA</sequence>
<reference evidence="2" key="2">
    <citation type="submission" date="2019-02" db="EMBL/GenBank/DDBJ databases">
        <title>Granulicella sibirica sp. nov., a psychrotolerant acidobacterium isolated from an organic soil layer in forested tundra, West Siberia.</title>
        <authorList>
            <person name="Oshkin I.Y."/>
            <person name="Kulichevskaya I.S."/>
            <person name="Rijpstra W.I.C."/>
            <person name="Sinninghe Damste J.S."/>
            <person name="Rakitin A.L."/>
            <person name="Ravin N.V."/>
            <person name="Dedysh S.N."/>
        </authorList>
    </citation>
    <scope>NUCLEOTIDE SEQUENCE [LARGE SCALE GENOMIC DNA]</scope>
    <source>
        <strain evidence="2">AF10</strain>
    </source>
</reference>
<protein>
    <submittedName>
        <fullName evidence="1">Uncharacterized protein</fullName>
    </submittedName>
</protein>
<proteinExistence type="predicted"/>